<keyword evidence="10" id="KW-0472">Membrane</keyword>
<keyword evidence="12" id="KW-0121">Carboxypeptidase</keyword>
<dbReference type="Pfam" id="PF05036">
    <property type="entry name" value="SPOR"/>
    <property type="match status" value="1"/>
</dbReference>
<dbReference type="PROSITE" id="PS51724">
    <property type="entry name" value="SPOR"/>
    <property type="match status" value="1"/>
</dbReference>
<dbReference type="PANTHER" id="PTHR21581:SF6">
    <property type="entry name" value="TRAFFICKING PROTEIN PARTICLE COMPLEX SUBUNIT 12"/>
    <property type="match status" value="1"/>
</dbReference>
<accession>A0A506UDJ3</accession>
<dbReference type="InterPro" id="IPR012338">
    <property type="entry name" value="Beta-lactam/transpept-like"/>
</dbReference>
<evidence type="ECO:0000256" key="7">
    <source>
        <dbReference type="PIRSR" id="PIRSR618044-1"/>
    </source>
</evidence>
<evidence type="ECO:0000256" key="5">
    <source>
        <dbReference type="ARBA" id="ARBA00022984"/>
    </source>
</evidence>
<keyword evidence="3" id="KW-0378">Hydrolase</keyword>
<organism evidence="12 13">
    <name type="scientific">Pararhizobium mangrovi</name>
    <dbReference type="NCBI Taxonomy" id="2590452"/>
    <lineage>
        <taxon>Bacteria</taxon>
        <taxon>Pseudomonadati</taxon>
        <taxon>Pseudomonadota</taxon>
        <taxon>Alphaproteobacteria</taxon>
        <taxon>Hyphomicrobiales</taxon>
        <taxon>Rhizobiaceae</taxon>
        <taxon>Rhizobium/Agrobacterium group</taxon>
        <taxon>Pararhizobium</taxon>
    </lineage>
</organism>
<sequence length="494" mass="53579">MRSETNPIEFEPKSLRVFHLKPYRPQLNKDHRRFAALVQIVVLAFALVAGGLSTAMADSNDAAIVVDAKTGKTLYSSAPDAHRYPASLTKMMTLYLTFEALSRGRISMDTPVPISRLAASQEPSKLYVPVGSSVTVKQAILSLVTRSANDVAVALSELLGGTEDNFARIMTTKAHALGMSRTTFRNANGLPNRHQMTTARDMARLGIALREHFPQYFHFFSTQAFHYKGHTIGNHNHLLGEVKGVDGIKTGFTSASGFNLVTSVDRDNRKVVAVVMGGTSWRSRDNTMKKLLATYVPKASTRGSSDLIARTAPAPTLAAIELPNHGPRPQFRESTTARVALAYAEPMPEDDFPMPEPRPVIGRQALIRTLQQQEDAIAVPAADPGAQTLPQPDAARETAKIDAMTTGSTIASQSGWVIQIGAMPDHAAAARLLRKAEDAKGAQLASAQPFTVVYGNGDTRMYRARFGGFDGKDDAWSACDRLKKAGFACWASEQ</sequence>
<dbReference type="InterPro" id="IPR036680">
    <property type="entry name" value="SPOR-like_sf"/>
</dbReference>
<keyword evidence="2" id="KW-0732">Signal</keyword>
<evidence type="ECO:0000256" key="2">
    <source>
        <dbReference type="ARBA" id="ARBA00022729"/>
    </source>
</evidence>
<dbReference type="GO" id="GO:0008360">
    <property type="term" value="P:regulation of cell shape"/>
    <property type="evidence" value="ECO:0007669"/>
    <property type="project" value="UniProtKB-KW"/>
</dbReference>
<evidence type="ECO:0000313" key="13">
    <source>
        <dbReference type="Proteomes" id="UP000320314"/>
    </source>
</evidence>
<feature type="domain" description="SPOR" evidence="11">
    <location>
        <begin position="410"/>
        <end position="494"/>
    </location>
</feature>
<dbReference type="InterPro" id="IPR001967">
    <property type="entry name" value="Peptidase_S11_N"/>
</dbReference>
<evidence type="ECO:0000259" key="11">
    <source>
        <dbReference type="PROSITE" id="PS51724"/>
    </source>
</evidence>
<feature type="binding site" evidence="8">
    <location>
        <position position="249"/>
    </location>
    <ligand>
        <name>substrate</name>
    </ligand>
</feature>
<dbReference type="PANTHER" id="PTHR21581">
    <property type="entry name" value="D-ALANYL-D-ALANINE CARBOXYPEPTIDASE"/>
    <property type="match status" value="1"/>
</dbReference>
<comment type="caution">
    <text evidence="12">The sequence shown here is derived from an EMBL/GenBank/DDBJ whole genome shotgun (WGS) entry which is preliminary data.</text>
</comment>
<dbReference type="GO" id="GO:0071555">
    <property type="term" value="P:cell wall organization"/>
    <property type="evidence" value="ECO:0007669"/>
    <property type="project" value="UniProtKB-KW"/>
</dbReference>
<evidence type="ECO:0000256" key="4">
    <source>
        <dbReference type="ARBA" id="ARBA00022960"/>
    </source>
</evidence>
<protein>
    <submittedName>
        <fullName evidence="12">D-alanyl-D-alanine carboxypeptidase</fullName>
    </submittedName>
</protein>
<evidence type="ECO:0000256" key="6">
    <source>
        <dbReference type="ARBA" id="ARBA00023316"/>
    </source>
</evidence>
<proteinExistence type="inferred from homology"/>
<dbReference type="GO" id="GO:0009252">
    <property type="term" value="P:peptidoglycan biosynthetic process"/>
    <property type="evidence" value="ECO:0007669"/>
    <property type="project" value="UniProtKB-KW"/>
</dbReference>
<evidence type="ECO:0000256" key="3">
    <source>
        <dbReference type="ARBA" id="ARBA00022801"/>
    </source>
</evidence>
<keyword evidence="10" id="KW-1133">Transmembrane helix</keyword>
<dbReference type="AlphaFoldDB" id="A0A506UDJ3"/>
<name>A0A506UDJ3_9HYPH</name>
<evidence type="ECO:0000256" key="1">
    <source>
        <dbReference type="ARBA" id="ARBA00007164"/>
    </source>
</evidence>
<dbReference type="GO" id="GO:0006508">
    <property type="term" value="P:proteolysis"/>
    <property type="evidence" value="ECO:0007669"/>
    <property type="project" value="InterPro"/>
</dbReference>
<dbReference type="InterPro" id="IPR018044">
    <property type="entry name" value="Peptidase_S11"/>
</dbReference>
<evidence type="ECO:0000256" key="8">
    <source>
        <dbReference type="PIRSR" id="PIRSR618044-2"/>
    </source>
</evidence>
<dbReference type="Gene3D" id="3.30.70.1070">
    <property type="entry name" value="Sporulation related repeat"/>
    <property type="match status" value="1"/>
</dbReference>
<dbReference type="GO" id="GO:0009002">
    <property type="term" value="F:serine-type D-Ala-D-Ala carboxypeptidase activity"/>
    <property type="evidence" value="ECO:0007669"/>
    <property type="project" value="InterPro"/>
</dbReference>
<dbReference type="EMBL" id="VHLH01000004">
    <property type="protein sequence ID" value="TPW31201.1"/>
    <property type="molecule type" value="Genomic_DNA"/>
</dbReference>
<dbReference type="Gene3D" id="3.40.710.10">
    <property type="entry name" value="DD-peptidase/beta-lactamase superfamily"/>
    <property type="match status" value="1"/>
</dbReference>
<keyword evidence="6" id="KW-0961">Cell wall biogenesis/degradation</keyword>
<dbReference type="InterPro" id="IPR007730">
    <property type="entry name" value="SPOR-like_dom"/>
</dbReference>
<dbReference type="PRINTS" id="PR00725">
    <property type="entry name" value="DADACBPTASE1"/>
</dbReference>
<keyword evidence="12" id="KW-0645">Protease</keyword>
<keyword evidence="10" id="KW-0812">Transmembrane</keyword>
<evidence type="ECO:0000313" key="12">
    <source>
        <dbReference type="EMBL" id="TPW31201.1"/>
    </source>
</evidence>
<evidence type="ECO:0000256" key="10">
    <source>
        <dbReference type="SAM" id="Phobius"/>
    </source>
</evidence>
<comment type="similarity">
    <text evidence="1 9">Belongs to the peptidase S11 family.</text>
</comment>
<dbReference type="SUPFAM" id="SSF110997">
    <property type="entry name" value="Sporulation related repeat"/>
    <property type="match status" value="1"/>
</dbReference>
<feature type="active site" evidence="7">
    <location>
        <position position="147"/>
    </location>
</feature>
<dbReference type="Pfam" id="PF00768">
    <property type="entry name" value="Peptidase_S11"/>
    <property type="match status" value="1"/>
</dbReference>
<feature type="active site" description="Proton acceptor" evidence="7">
    <location>
        <position position="90"/>
    </location>
</feature>
<dbReference type="SUPFAM" id="SSF56601">
    <property type="entry name" value="beta-lactamase/transpeptidase-like"/>
    <property type="match status" value="1"/>
</dbReference>
<keyword evidence="5" id="KW-0573">Peptidoglycan synthesis</keyword>
<reference evidence="12 13" key="1">
    <citation type="submission" date="2019-06" db="EMBL/GenBank/DDBJ databases">
        <authorList>
            <person name="Li M."/>
        </authorList>
    </citation>
    <scope>NUCLEOTIDE SEQUENCE [LARGE SCALE GENOMIC DNA]</scope>
    <source>
        <strain evidence="12 13">BGMRC6574</strain>
    </source>
</reference>
<keyword evidence="4" id="KW-0133">Cell shape</keyword>
<keyword evidence="13" id="KW-1185">Reference proteome</keyword>
<gene>
    <name evidence="12" type="ORF">FJU11_03105</name>
</gene>
<dbReference type="OrthoDB" id="5291989at2"/>
<feature type="transmembrane region" description="Helical" evidence="10">
    <location>
        <begin position="34"/>
        <end position="57"/>
    </location>
</feature>
<dbReference type="GO" id="GO:0042834">
    <property type="term" value="F:peptidoglycan binding"/>
    <property type="evidence" value="ECO:0007669"/>
    <property type="project" value="InterPro"/>
</dbReference>
<feature type="active site" description="Acyl-ester intermediate" evidence="7">
    <location>
        <position position="87"/>
    </location>
</feature>
<dbReference type="Proteomes" id="UP000320314">
    <property type="component" value="Unassembled WGS sequence"/>
</dbReference>
<evidence type="ECO:0000256" key="9">
    <source>
        <dbReference type="RuleBase" id="RU004016"/>
    </source>
</evidence>